<feature type="domain" description="ABC transporter" evidence="13">
    <location>
        <begin position="365"/>
        <end position="599"/>
    </location>
</feature>
<evidence type="ECO:0000256" key="7">
    <source>
        <dbReference type="ARBA" id="ARBA00022840"/>
    </source>
</evidence>
<evidence type="ECO:0000256" key="1">
    <source>
        <dbReference type="ARBA" id="ARBA00004429"/>
    </source>
</evidence>
<dbReference type="InterPro" id="IPR003439">
    <property type="entry name" value="ABC_transporter-like_ATP-bd"/>
</dbReference>
<keyword evidence="7 15" id="KW-0067">ATP-binding</keyword>
<dbReference type="FunFam" id="3.40.50.300:FF:000221">
    <property type="entry name" value="Multidrug ABC transporter ATP-binding protein"/>
    <property type="match status" value="1"/>
</dbReference>
<organism evidence="15 16">
    <name type="scientific">Catellatospora bangladeshensis</name>
    <dbReference type="NCBI Taxonomy" id="310355"/>
    <lineage>
        <taxon>Bacteria</taxon>
        <taxon>Bacillati</taxon>
        <taxon>Actinomycetota</taxon>
        <taxon>Actinomycetes</taxon>
        <taxon>Micromonosporales</taxon>
        <taxon>Micromonosporaceae</taxon>
        <taxon>Catellatospora</taxon>
    </lineage>
</organism>
<dbReference type="Pfam" id="PF00664">
    <property type="entry name" value="ABC_membrane"/>
    <property type="match status" value="1"/>
</dbReference>
<name>A0A8J3JT49_9ACTN</name>
<evidence type="ECO:0000313" key="15">
    <source>
        <dbReference type="EMBL" id="GIF82674.1"/>
    </source>
</evidence>
<dbReference type="EMBL" id="BONF01000023">
    <property type="protein sequence ID" value="GIF82674.1"/>
    <property type="molecule type" value="Genomic_DNA"/>
</dbReference>
<dbReference type="Proteomes" id="UP000601223">
    <property type="component" value="Unassembled WGS sequence"/>
</dbReference>
<keyword evidence="8 12" id="KW-1133">Transmembrane helix</keyword>
<protein>
    <submittedName>
        <fullName evidence="15">Multidrug ABC transporter ATP-binding protein</fullName>
    </submittedName>
</protein>
<dbReference type="PANTHER" id="PTHR43394:SF7">
    <property type="entry name" value="ABC TRANSPORTER B FAMILY MEMBER 28"/>
    <property type="match status" value="1"/>
</dbReference>
<feature type="transmembrane region" description="Helical" evidence="12">
    <location>
        <begin position="44"/>
        <end position="66"/>
    </location>
</feature>
<dbReference type="Pfam" id="PF00005">
    <property type="entry name" value="ABC_tran"/>
    <property type="match status" value="1"/>
</dbReference>
<dbReference type="GO" id="GO:0016887">
    <property type="term" value="F:ATP hydrolysis activity"/>
    <property type="evidence" value="ECO:0007669"/>
    <property type="project" value="InterPro"/>
</dbReference>
<dbReference type="InterPro" id="IPR003593">
    <property type="entry name" value="AAA+_ATPase"/>
</dbReference>
<reference evidence="15 16" key="1">
    <citation type="submission" date="2021-01" db="EMBL/GenBank/DDBJ databases">
        <title>Whole genome shotgun sequence of Catellatospora bangladeshensis NBRC 107357.</title>
        <authorList>
            <person name="Komaki H."/>
            <person name="Tamura T."/>
        </authorList>
    </citation>
    <scope>NUCLEOTIDE SEQUENCE [LARGE SCALE GENOMIC DNA]</scope>
    <source>
        <strain evidence="15 16">NBRC 107357</strain>
    </source>
</reference>
<dbReference type="InterPro" id="IPR039421">
    <property type="entry name" value="Type_1_exporter"/>
</dbReference>
<keyword evidence="16" id="KW-1185">Reference proteome</keyword>
<evidence type="ECO:0000256" key="3">
    <source>
        <dbReference type="ARBA" id="ARBA00022475"/>
    </source>
</evidence>
<feature type="transmembrane region" description="Helical" evidence="12">
    <location>
        <begin position="78"/>
        <end position="105"/>
    </location>
</feature>
<evidence type="ECO:0000259" key="13">
    <source>
        <dbReference type="PROSITE" id="PS50893"/>
    </source>
</evidence>
<comment type="caution">
    <text evidence="15">The sequence shown here is derived from an EMBL/GenBank/DDBJ whole genome shotgun (WGS) entry which is preliminary data.</text>
</comment>
<dbReference type="Gene3D" id="3.40.50.300">
    <property type="entry name" value="P-loop containing nucleotide triphosphate hydrolases"/>
    <property type="match status" value="1"/>
</dbReference>
<dbReference type="AlphaFoldDB" id="A0A8J3JT49"/>
<evidence type="ECO:0000313" key="16">
    <source>
        <dbReference type="Proteomes" id="UP000601223"/>
    </source>
</evidence>
<comment type="similarity">
    <text evidence="10">Belongs to the ABC transporter superfamily. Siderophore-Fe(3+) uptake transporter (SIUT) (TC 3.A.1.21) family.</text>
</comment>
<dbReference type="SMART" id="SM00382">
    <property type="entry name" value="AAA"/>
    <property type="match status" value="1"/>
</dbReference>
<evidence type="ECO:0000256" key="12">
    <source>
        <dbReference type="SAM" id="Phobius"/>
    </source>
</evidence>
<accession>A0A8J3JT49</accession>
<feature type="domain" description="ABC transmembrane type-1" evidence="14">
    <location>
        <begin position="45"/>
        <end position="329"/>
    </location>
</feature>
<evidence type="ECO:0000256" key="4">
    <source>
        <dbReference type="ARBA" id="ARBA00022519"/>
    </source>
</evidence>
<feature type="transmembrane region" description="Helical" evidence="12">
    <location>
        <begin position="171"/>
        <end position="198"/>
    </location>
</feature>
<keyword evidence="6" id="KW-0547">Nucleotide-binding</keyword>
<evidence type="ECO:0000256" key="2">
    <source>
        <dbReference type="ARBA" id="ARBA00022448"/>
    </source>
</evidence>
<evidence type="ECO:0000256" key="5">
    <source>
        <dbReference type="ARBA" id="ARBA00022692"/>
    </source>
</evidence>
<dbReference type="InterPro" id="IPR027417">
    <property type="entry name" value="P-loop_NTPase"/>
</dbReference>
<dbReference type="Gene3D" id="1.20.1560.10">
    <property type="entry name" value="ABC transporter type 1, transmembrane domain"/>
    <property type="match status" value="1"/>
</dbReference>
<dbReference type="CDD" id="cd18550">
    <property type="entry name" value="ABC_6TM_exporter_like"/>
    <property type="match status" value="1"/>
</dbReference>
<gene>
    <name evidence="15" type="ORF">Cba03nite_40230</name>
</gene>
<sequence>MDSPSFEQGRRGGPKSVTAEEKAQAREVSLRRVGGLFSAHRGQIALVTAIIVASSVIGMASPFLLREVIDVALPQADLTLLVWLVLGMVAVAGLTAALGVVQTWISTNVGQQIMHRLRTDVFAHLHRQSIAFFTRTRAGEVQSRITNDIGGMQAVVTSTATSVASNLTTTVATAVAMAALSWQLSLVSLVVMPPAVYLTRRVARMRRTITAQRQRELADLNVTIEEGLSVSGVQLSKTTGTGPALVERFAASSARLIDLELRSELAGRWRMASMSIIFAAIPAVIYLSAGLPATAGALSIGTLVAFTALQGSLFRPLMGLLNVGVSLTSSLALFARIFEYLDLPVDVDDPARPVTIDPARVAGHLRLEDVTFAYPGSGTAAVAGVSLDVPAGTSLALVGATGSGKSTIAALVSRLYDPAAGRITVDGVDLRDLRLADLARIVGVVSQETYLLHTTIRENLRYVKPDATDAEIERAARAAQIHDLITELPDGYDTMVGSRGHRFSGGEKQRIAIARTLLRDPRVLVLDEATSALDTETERAVQRALDELSRGRTTITIAHRMSTVRDADQIAVVDHGRILESGTHADLVQDGGRYAALAA</sequence>
<evidence type="ECO:0000256" key="6">
    <source>
        <dbReference type="ARBA" id="ARBA00022741"/>
    </source>
</evidence>
<comment type="subcellular location">
    <subcellularLocation>
        <location evidence="1">Cell inner membrane</location>
        <topology evidence="1">Multi-pass membrane protein</topology>
    </subcellularLocation>
</comment>
<dbReference type="GO" id="GO:0005886">
    <property type="term" value="C:plasma membrane"/>
    <property type="evidence" value="ECO:0007669"/>
    <property type="project" value="UniProtKB-SubCell"/>
</dbReference>
<evidence type="ECO:0000256" key="9">
    <source>
        <dbReference type="ARBA" id="ARBA00023136"/>
    </source>
</evidence>
<feature type="transmembrane region" description="Helical" evidence="12">
    <location>
        <begin position="271"/>
        <end position="289"/>
    </location>
</feature>
<dbReference type="SUPFAM" id="SSF52540">
    <property type="entry name" value="P-loop containing nucleoside triphosphate hydrolases"/>
    <property type="match status" value="1"/>
</dbReference>
<evidence type="ECO:0000256" key="8">
    <source>
        <dbReference type="ARBA" id="ARBA00022989"/>
    </source>
</evidence>
<evidence type="ECO:0000256" key="10">
    <source>
        <dbReference type="ARBA" id="ARBA00023455"/>
    </source>
</evidence>
<dbReference type="PROSITE" id="PS50893">
    <property type="entry name" value="ABC_TRANSPORTER_2"/>
    <property type="match status" value="1"/>
</dbReference>
<dbReference type="InterPro" id="IPR011527">
    <property type="entry name" value="ABC1_TM_dom"/>
</dbReference>
<evidence type="ECO:0000259" key="14">
    <source>
        <dbReference type="PROSITE" id="PS50929"/>
    </source>
</evidence>
<keyword evidence="3" id="KW-1003">Cell membrane</keyword>
<dbReference type="GO" id="GO:0090374">
    <property type="term" value="P:oligopeptide export from mitochondrion"/>
    <property type="evidence" value="ECO:0007669"/>
    <property type="project" value="TreeGrafter"/>
</dbReference>
<keyword evidence="4" id="KW-0997">Cell inner membrane</keyword>
<keyword evidence="5 12" id="KW-0812">Transmembrane</keyword>
<keyword evidence="9 12" id="KW-0472">Membrane</keyword>
<evidence type="ECO:0000256" key="11">
    <source>
        <dbReference type="SAM" id="MobiDB-lite"/>
    </source>
</evidence>
<dbReference type="InterPro" id="IPR036640">
    <property type="entry name" value="ABC1_TM_sf"/>
</dbReference>
<keyword evidence="2" id="KW-0813">Transport</keyword>
<feature type="transmembrane region" description="Helical" evidence="12">
    <location>
        <begin position="320"/>
        <end position="338"/>
    </location>
</feature>
<dbReference type="GO" id="GO:0015421">
    <property type="term" value="F:ABC-type oligopeptide transporter activity"/>
    <property type="evidence" value="ECO:0007669"/>
    <property type="project" value="TreeGrafter"/>
</dbReference>
<proteinExistence type="inferred from homology"/>
<dbReference type="InterPro" id="IPR017871">
    <property type="entry name" value="ABC_transporter-like_CS"/>
</dbReference>
<dbReference type="PANTHER" id="PTHR43394">
    <property type="entry name" value="ATP-DEPENDENT PERMEASE MDL1, MITOCHONDRIAL"/>
    <property type="match status" value="1"/>
</dbReference>
<dbReference type="GO" id="GO:0005524">
    <property type="term" value="F:ATP binding"/>
    <property type="evidence" value="ECO:0007669"/>
    <property type="project" value="UniProtKB-KW"/>
</dbReference>
<feature type="region of interest" description="Disordered" evidence="11">
    <location>
        <begin position="1"/>
        <end position="23"/>
    </location>
</feature>
<dbReference type="PROSITE" id="PS00211">
    <property type="entry name" value="ABC_TRANSPORTER_1"/>
    <property type="match status" value="1"/>
</dbReference>
<dbReference type="PROSITE" id="PS50929">
    <property type="entry name" value="ABC_TM1F"/>
    <property type="match status" value="1"/>
</dbReference>
<dbReference type="SUPFAM" id="SSF90123">
    <property type="entry name" value="ABC transporter transmembrane region"/>
    <property type="match status" value="1"/>
</dbReference>